<keyword evidence="3" id="KW-1185">Reference proteome</keyword>
<protein>
    <recommendedName>
        <fullName evidence="4">F0F1-ATPase subunit Ca2+/Mg2+ transporter</fullName>
    </recommendedName>
</protein>
<keyword evidence="1" id="KW-1133">Transmembrane helix</keyword>
<feature type="transmembrane region" description="Helical" evidence="1">
    <location>
        <begin position="50"/>
        <end position="69"/>
    </location>
</feature>
<dbReference type="Proteomes" id="UP000829069">
    <property type="component" value="Chromosome"/>
</dbReference>
<reference evidence="2 3" key="1">
    <citation type="submission" date="2022-03" db="EMBL/GenBank/DDBJ databases">
        <title>Isotopic signatures of nitrous oxide derived from detoxification processes.</title>
        <authorList>
            <person name="Behrendt U."/>
            <person name="Buchen C."/>
            <person name="Well R."/>
            <person name="Ulrich A."/>
            <person name="Rohe L."/>
            <person name="Kolb S."/>
            <person name="Schloter M."/>
            <person name="Horn M.A."/>
            <person name="Augustin J."/>
        </authorList>
    </citation>
    <scope>NUCLEOTIDE SEQUENCE [LARGE SCALE GENOMIC DNA]</scope>
    <source>
        <strain evidence="2 3">S4-C24</strain>
    </source>
</reference>
<evidence type="ECO:0000256" key="1">
    <source>
        <dbReference type="SAM" id="Phobius"/>
    </source>
</evidence>
<keyword evidence="1" id="KW-0812">Transmembrane</keyword>
<proteinExistence type="predicted"/>
<dbReference type="EMBL" id="CP093326">
    <property type="protein sequence ID" value="UNK47201.1"/>
    <property type="molecule type" value="Genomic_DNA"/>
</dbReference>
<dbReference type="RefSeq" id="WP_127511453.1">
    <property type="nucleotide sequence ID" value="NZ_CP093326.1"/>
</dbReference>
<gene>
    <name evidence="2" type="ORF">MNQ99_07640</name>
</gene>
<accession>A0ABY3WCL5</accession>
<evidence type="ECO:0000313" key="2">
    <source>
        <dbReference type="EMBL" id="UNK47201.1"/>
    </source>
</evidence>
<feature type="transmembrane region" description="Helical" evidence="1">
    <location>
        <begin position="26"/>
        <end position="44"/>
    </location>
</feature>
<name>A0ABY3WCL5_9MICC</name>
<keyword evidence="1" id="KW-0472">Membrane</keyword>
<evidence type="ECO:0008006" key="4">
    <source>
        <dbReference type="Google" id="ProtNLM"/>
    </source>
</evidence>
<organism evidence="2 3">
    <name type="scientific">Arthrobacter sulfonylureivorans</name>
    <dbReference type="NCBI Taxonomy" id="2486855"/>
    <lineage>
        <taxon>Bacteria</taxon>
        <taxon>Bacillati</taxon>
        <taxon>Actinomycetota</taxon>
        <taxon>Actinomycetes</taxon>
        <taxon>Micrococcales</taxon>
        <taxon>Micrococcaceae</taxon>
        <taxon>Arthrobacter</taxon>
    </lineage>
</organism>
<sequence>MAAKGSSGPVNNDSGDGSTYQGGNSVLTYIVGGIIAWGLIGWGLDYLLDTRWLIFAGAVLGAGGGYYLARKHKLTRGARRRHEGGPGDHT</sequence>
<evidence type="ECO:0000313" key="3">
    <source>
        <dbReference type="Proteomes" id="UP000829069"/>
    </source>
</evidence>